<keyword evidence="2" id="KW-1133">Transmembrane helix</keyword>
<dbReference type="AlphaFoldDB" id="A0A6P6CXK0"/>
<dbReference type="Gene3D" id="1.20.120.310">
    <property type="entry name" value="ERV/ALR sulfhydryl oxidase domain"/>
    <property type="match status" value="1"/>
</dbReference>
<keyword evidence="2" id="KW-0812">Transmembrane</keyword>
<evidence type="ECO:0000313" key="5">
    <source>
        <dbReference type="RefSeq" id="XP_023392234.1"/>
    </source>
</evidence>
<dbReference type="Pfam" id="PF18371">
    <property type="entry name" value="FAD_SOX"/>
    <property type="match status" value="1"/>
</dbReference>
<dbReference type="OrthoDB" id="59470at2759"/>
<evidence type="ECO:0000313" key="4">
    <source>
        <dbReference type="Proteomes" id="UP000515202"/>
    </source>
</evidence>
<gene>
    <name evidence="5" type="primary">LOC111745543</name>
</gene>
<dbReference type="PANTHER" id="PTHR22897">
    <property type="entry name" value="QUIESCIN Q6-RELATED SULFHYDRYL OXIDASE"/>
    <property type="match status" value="1"/>
</dbReference>
<name>A0A6P6CXK0_PTEVA</name>
<feature type="compositionally biased region" description="Low complexity" evidence="1">
    <location>
        <begin position="187"/>
        <end position="196"/>
    </location>
</feature>
<dbReference type="RefSeq" id="XP_023392234.1">
    <property type="nucleotide sequence ID" value="XM_023536466.1"/>
</dbReference>
<evidence type="ECO:0000259" key="3">
    <source>
        <dbReference type="Pfam" id="PF18371"/>
    </source>
</evidence>
<dbReference type="GO" id="GO:0005615">
    <property type="term" value="C:extracellular space"/>
    <property type="evidence" value="ECO:0007669"/>
    <property type="project" value="TreeGrafter"/>
</dbReference>
<reference evidence="5" key="1">
    <citation type="submission" date="2025-08" db="UniProtKB">
        <authorList>
            <consortium name="RefSeq"/>
        </authorList>
    </citation>
    <scope>IDENTIFICATION</scope>
    <source>
        <tissue evidence="5">Kidney</tissue>
    </source>
</reference>
<keyword evidence="2" id="KW-0472">Membrane</keyword>
<keyword evidence="4" id="KW-1185">Reference proteome</keyword>
<protein>
    <submittedName>
        <fullName evidence="5">Sulfhydryl oxidase 2-like</fullName>
    </submittedName>
</protein>
<dbReference type="GeneID" id="111745543"/>
<sequence length="264" mass="28746">MDAARAKGCGCQPSERHPAPSGWKLYTADLESGLHYLLRVELAAHRSLAGAELKTLKDFVTVLAKLFHILTVEAGMHPEALADTGGCGGHGWVSGLRRPLHGRSLFLPGQLSEDPKFPKFPWPTPDLCPACHEETNGLDSWDEGQVLLFLRRHYCAGNLVHTGAANLAPERAGGRASPERPGGQGAGSLRPPSALPPRARLSDGLHLGLDREAAGTFLGMGFSSLDMSLCVVLYVASSLFLMVMFFFFRVRSRRWKVRHHHPSV</sequence>
<dbReference type="InterPro" id="IPR036774">
    <property type="entry name" value="ERV/ALR_sulphydryl_oxid_sf"/>
</dbReference>
<feature type="region of interest" description="Disordered" evidence="1">
    <location>
        <begin position="169"/>
        <end position="196"/>
    </location>
</feature>
<dbReference type="Proteomes" id="UP000515202">
    <property type="component" value="Unplaced"/>
</dbReference>
<feature type="domain" description="Sulfhydryl oxidase flavin adenine dinucleotide (FAD) binding" evidence="3">
    <location>
        <begin position="24"/>
        <end position="67"/>
    </location>
</feature>
<organism evidence="4 5">
    <name type="scientific">Pteropus vampyrus</name>
    <name type="common">Large flying fox</name>
    <dbReference type="NCBI Taxonomy" id="132908"/>
    <lineage>
        <taxon>Eukaryota</taxon>
        <taxon>Metazoa</taxon>
        <taxon>Chordata</taxon>
        <taxon>Craniata</taxon>
        <taxon>Vertebrata</taxon>
        <taxon>Euteleostomi</taxon>
        <taxon>Mammalia</taxon>
        <taxon>Eutheria</taxon>
        <taxon>Laurasiatheria</taxon>
        <taxon>Chiroptera</taxon>
        <taxon>Yinpterochiroptera</taxon>
        <taxon>Pteropodoidea</taxon>
        <taxon>Pteropodidae</taxon>
        <taxon>Pteropodinae</taxon>
        <taxon>Pteropus</taxon>
    </lineage>
</organism>
<dbReference type="InterPro" id="IPR040986">
    <property type="entry name" value="QSOX_FAD-bd_dom"/>
</dbReference>
<dbReference type="PANTHER" id="PTHR22897:SF7">
    <property type="entry name" value="SULFHYDRYL OXIDASE 2"/>
    <property type="match status" value="1"/>
</dbReference>
<evidence type="ECO:0000256" key="2">
    <source>
        <dbReference type="SAM" id="Phobius"/>
    </source>
</evidence>
<evidence type="ECO:0000256" key="1">
    <source>
        <dbReference type="SAM" id="MobiDB-lite"/>
    </source>
</evidence>
<dbReference type="GO" id="GO:0000139">
    <property type="term" value="C:Golgi membrane"/>
    <property type="evidence" value="ECO:0007669"/>
    <property type="project" value="TreeGrafter"/>
</dbReference>
<dbReference type="InterPro" id="IPR039798">
    <property type="entry name" value="Sulfhydryl_oxidase"/>
</dbReference>
<feature type="transmembrane region" description="Helical" evidence="2">
    <location>
        <begin position="231"/>
        <end position="250"/>
    </location>
</feature>
<dbReference type="GO" id="GO:0006457">
    <property type="term" value="P:protein folding"/>
    <property type="evidence" value="ECO:0007669"/>
    <property type="project" value="TreeGrafter"/>
</dbReference>
<dbReference type="InterPro" id="IPR042568">
    <property type="entry name" value="QSOX_FAD-bd_sf"/>
</dbReference>
<dbReference type="GO" id="GO:0016971">
    <property type="term" value="F:flavin-dependent sulfhydryl oxidase activity"/>
    <property type="evidence" value="ECO:0007669"/>
    <property type="project" value="InterPro"/>
</dbReference>
<accession>A0A6P6CXK0</accession>
<proteinExistence type="predicted"/>
<dbReference type="Gene3D" id="1.20.120.1960">
    <property type="entry name" value="QSOX sulfhydryl oxidase domain"/>
    <property type="match status" value="1"/>
</dbReference>
<dbReference type="KEGG" id="pvp:111745543"/>
<dbReference type="GO" id="GO:0003756">
    <property type="term" value="F:protein disulfide isomerase activity"/>
    <property type="evidence" value="ECO:0007669"/>
    <property type="project" value="TreeGrafter"/>
</dbReference>